<dbReference type="PROSITE" id="PS01044">
    <property type="entry name" value="SQUALEN_PHYTOEN_SYN_1"/>
    <property type="match status" value="1"/>
</dbReference>
<keyword evidence="1 2" id="KW-0808">Transferase</keyword>
<dbReference type="SUPFAM" id="SSF48576">
    <property type="entry name" value="Terpenoid synthases"/>
    <property type="match status" value="1"/>
</dbReference>
<protein>
    <submittedName>
        <fullName evidence="2">Phytoene synthase</fullName>
        <ecNumber evidence="2">2.5.1.32</ecNumber>
    </submittedName>
</protein>
<dbReference type="EMBL" id="LT828648">
    <property type="protein sequence ID" value="SLM48798.1"/>
    <property type="molecule type" value="Genomic_DNA"/>
</dbReference>
<dbReference type="RefSeq" id="WP_080887130.1">
    <property type="nucleotide sequence ID" value="NZ_LT828648.1"/>
</dbReference>
<accession>A0A1W1I6Y5</accession>
<dbReference type="Proteomes" id="UP000192042">
    <property type="component" value="Chromosome I"/>
</dbReference>
<dbReference type="InterPro" id="IPR019845">
    <property type="entry name" value="Squalene/phytoene_synthase_CS"/>
</dbReference>
<dbReference type="PROSITE" id="PS01045">
    <property type="entry name" value="SQUALEN_PHYTOEN_SYN_2"/>
    <property type="match status" value="1"/>
</dbReference>
<dbReference type="Gene3D" id="1.10.600.10">
    <property type="entry name" value="Farnesyl Diphosphate Synthase"/>
    <property type="match status" value="1"/>
</dbReference>
<dbReference type="InterPro" id="IPR017828">
    <property type="entry name" value="SQ_synth_HpnD-like"/>
</dbReference>
<proteinExistence type="predicted"/>
<dbReference type="Pfam" id="PF00494">
    <property type="entry name" value="SQS_PSY"/>
    <property type="match status" value="1"/>
</dbReference>
<dbReference type="CDD" id="cd00683">
    <property type="entry name" value="Trans_IPPS_HH"/>
    <property type="match status" value="1"/>
</dbReference>
<gene>
    <name evidence="2" type="primary">crtB</name>
    <name evidence="2" type="ORF">NSJP_2631</name>
</gene>
<dbReference type="InterPro" id="IPR002060">
    <property type="entry name" value="Squ/phyt_synthse"/>
</dbReference>
<dbReference type="NCBIfam" id="TIGR03465">
    <property type="entry name" value="HpnD"/>
    <property type="match status" value="1"/>
</dbReference>
<keyword evidence="3" id="KW-1185">Reference proteome</keyword>
<dbReference type="STRING" id="1325564.NSJP_2631"/>
<name>A0A1W1I6Y5_9BACT</name>
<dbReference type="GO" id="GO:0016117">
    <property type="term" value="P:carotenoid biosynthetic process"/>
    <property type="evidence" value="ECO:0007669"/>
    <property type="project" value="InterPro"/>
</dbReference>
<dbReference type="InterPro" id="IPR033904">
    <property type="entry name" value="Trans_IPPS_HH"/>
</dbReference>
<organism evidence="2 3">
    <name type="scientific">Nitrospira japonica</name>
    <dbReference type="NCBI Taxonomy" id="1325564"/>
    <lineage>
        <taxon>Bacteria</taxon>
        <taxon>Pseudomonadati</taxon>
        <taxon>Nitrospirota</taxon>
        <taxon>Nitrospiria</taxon>
        <taxon>Nitrospirales</taxon>
        <taxon>Nitrospiraceae</taxon>
        <taxon>Nitrospira</taxon>
    </lineage>
</organism>
<evidence type="ECO:0000313" key="3">
    <source>
        <dbReference type="Proteomes" id="UP000192042"/>
    </source>
</evidence>
<dbReference type="OrthoDB" id="9807580at2"/>
<evidence type="ECO:0000313" key="2">
    <source>
        <dbReference type="EMBL" id="SLM48798.1"/>
    </source>
</evidence>
<dbReference type="InterPro" id="IPR008949">
    <property type="entry name" value="Isoprenoid_synthase_dom_sf"/>
</dbReference>
<evidence type="ECO:0000256" key="1">
    <source>
        <dbReference type="ARBA" id="ARBA00022679"/>
    </source>
</evidence>
<dbReference type="AlphaFoldDB" id="A0A1W1I6Y5"/>
<dbReference type="GO" id="GO:0051996">
    <property type="term" value="F:squalene synthase [NAD(P)H] activity"/>
    <property type="evidence" value="ECO:0007669"/>
    <property type="project" value="InterPro"/>
</dbReference>
<dbReference type="EC" id="2.5.1.32" evidence="2"/>
<reference evidence="2 3" key="1">
    <citation type="submission" date="2017-03" db="EMBL/GenBank/DDBJ databases">
        <authorList>
            <person name="Afonso C.L."/>
            <person name="Miller P.J."/>
            <person name="Scott M.A."/>
            <person name="Spackman E."/>
            <person name="Goraichik I."/>
            <person name="Dimitrov K.M."/>
            <person name="Suarez D.L."/>
            <person name="Swayne D.E."/>
        </authorList>
    </citation>
    <scope>NUCLEOTIDE SEQUENCE [LARGE SCALE GENOMIC DNA]</scope>
    <source>
        <strain evidence="2">Genome sequencing of Nitrospira japonica strain NJ11</strain>
    </source>
</reference>
<sequence>MTMTVKDAQAYCTELTKKSGSNFYYSFLFLPKARRNAMYTIYAFCKGVDSAVDEPPAGSDPKEELRRWRSELDAAYEGTPIWPLMISLAHHVRELSIPKAYFEELIKGVEMDLSASRYATFDELSLYCYRVASVVGLICLHVFGPTSPHAQDYAVDLGMAFQLTNILRDLGTDAEQGRIYLPQEDLARFGLTESDILERKPAQKLRDLVDFEVGRARAYYAKARASLDSLPSSDRRALTVAEIMRAVYSEILLRIERADHVVFGPRVKLTTSERLRLAAGVWLRSRFS</sequence>
<dbReference type="PANTHER" id="PTHR31480">
    <property type="entry name" value="BIFUNCTIONAL LYCOPENE CYCLASE/PHYTOENE SYNTHASE"/>
    <property type="match status" value="1"/>
</dbReference>
<dbReference type="KEGG" id="nja:NSJP_2631"/>